<protein>
    <submittedName>
        <fullName evidence="1">Uncharacterized protein</fullName>
    </submittedName>
</protein>
<reference evidence="1" key="1">
    <citation type="submission" date="2020-06" db="EMBL/GenBank/DDBJ databases">
        <authorList>
            <person name="Li T."/>
            <person name="Hu X."/>
            <person name="Zhang T."/>
            <person name="Song X."/>
            <person name="Zhang H."/>
            <person name="Dai N."/>
            <person name="Sheng W."/>
            <person name="Hou X."/>
            <person name="Wei L."/>
        </authorList>
    </citation>
    <scope>NUCLEOTIDE SEQUENCE</scope>
    <source>
        <strain evidence="1">G01</strain>
        <tissue evidence="1">Leaf</tissue>
    </source>
</reference>
<reference evidence="1" key="2">
    <citation type="journal article" date="2024" name="Plant">
        <title>Genomic evolution and insights into agronomic trait innovations of Sesamum species.</title>
        <authorList>
            <person name="Miao H."/>
            <person name="Wang L."/>
            <person name="Qu L."/>
            <person name="Liu H."/>
            <person name="Sun Y."/>
            <person name="Le M."/>
            <person name="Wang Q."/>
            <person name="Wei S."/>
            <person name="Zheng Y."/>
            <person name="Lin W."/>
            <person name="Duan Y."/>
            <person name="Cao H."/>
            <person name="Xiong S."/>
            <person name="Wang X."/>
            <person name="Wei L."/>
            <person name="Li C."/>
            <person name="Ma Q."/>
            <person name="Ju M."/>
            <person name="Zhao R."/>
            <person name="Li G."/>
            <person name="Mu C."/>
            <person name="Tian Q."/>
            <person name="Mei H."/>
            <person name="Zhang T."/>
            <person name="Gao T."/>
            <person name="Zhang H."/>
        </authorList>
    </citation>
    <scope>NUCLEOTIDE SEQUENCE</scope>
    <source>
        <strain evidence="1">G01</strain>
    </source>
</reference>
<proteinExistence type="predicted"/>
<accession>A0AAW2JJ56</accession>
<dbReference type="AlphaFoldDB" id="A0AAW2JJ56"/>
<comment type="caution">
    <text evidence="1">The sequence shown here is derived from an EMBL/GenBank/DDBJ whole genome shotgun (WGS) entry which is preliminary data.</text>
</comment>
<dbReference type="EMBL" id="JACGWK010000884">
    <property type="protein sequence ID" value="KAL0294282.1"/>
    <property type="molecule type" value="Genomic_DNA"/>
</dbReference>
<organism evidence="1">
    <name type="scientific">Sesamum angustifolium</name>
    <dbReference type="NCBI Taxonomy" id="2727405"/>
    <lineage>
        <taxon>Eukaryota</taxon>
        <taxon>Viridiplantae</taxon>
        <taxon>Streptophyta</taxon>
        <taxon>Embryophyta</taxon>
        <taxon>Tracheophyta</taxon>
        <taxon>Spermatophyta</taxon>
        <taxon>Magnoliopsida</taxon>
        <taxon>eudicotyledons</taxon>
        <taxon>Gunneridae</taxon>
        <taxon>Pentapetalae</taxon>
        <taxon>asterids</taxon>
        <taxon>lamiids</taxon>
        <taxon>Lamiales</taxon>
        <taxon>Pedaliaceae</taxon>
        <taxon>Sesamum</taxon>
    </lineage>
</organism>
<gene>
    <name evidence="1" type="ORF">Sangu_3222000</name>
</gene>
<name>A0AAW2JJ56_9LAMI</name>
<evidence type="ECO:0000313" key="1">
    <source>
        <dbReference type="EMBL" id="KAL0294282.1"/>
    </source>
</evidence>
<sequence length="66" mass="7442">MVNFGRRKWLAHNGASPVIPYRWSSERVFATKWEGFTTSLEYTCSSPGRHKAAHSVSGRCGDREKG</sequence>